<dbReference type="Pfam" id="PF06971">
    <property type="entry name" value="Put_DNA-bind_N"/>
    <property type="match status" value="1"/>
</dbReference>
<dbReference type="SUPFAM" id="SSF46785">
    <property type="entry name" value="Winged helix' DNA-binding domain"/>
    <property type="match status" value="1"/>
</dbReference>
<dbReference type="PANTHER" id="PTHR35786:SF1">
    <property type="entry name" value="REDOX-SENSING TRANSCRIPTIONAL REPRESSOR REX 1"/>
    <property type="match status" value="1"/>
</dbReference>
<dbReference type="HAMAP" id="MF_01131">
    <property type="entry name" value="Rex"/>
    <property type="match status" value="1"/>
</dbReference>
<sequence>MSKKKIPEAVISRLVVYLREVTELNKLKIRAISSSELGDRTNLSDVQVRKDLGYFGQFGVSGAGYPISDLKESLERILGKNTIWNVAIVGVGHLGSALLAYSGFNKHGLNIVAGFDTDLRKAGKTLEGILIQPIDALPAMVKEKNISIGIITVPSREAQNVADLFVAAGVECILNFAPASLNVPEHVKVKDVDLSRELETLSYHLANRNG</sequence>
<comment type="function">
    <text evidence="7">Modulates transcription in response to changes in cellular NADH/NAD(+) redox state.</text>
</comment>
<proteinExistence type="inferred from homology"/>
<dbReference type="NCBIfam" id="NF003996">
    <property type="entry name" value="PRK05472.2-5"/>
    <property type="match status" value="1"/>
</dbReference>
<name>A0A0F0CP31_9BACT</name>
<dbReference type="AlphaFoldDB" id="A0A0F0CP31"/>
<feature type="domain" description="CoA-binding" evidence="8">
    <location>
        <begin position="79"/>
        <end position="180"/>
    </location>
</feature>
<dbReference type="InterPro" id="IPR009718">
    <property type="entry name" value="Rex_DNA-bd_C_dom"/>
</dbReference>
<dbReference type="SUPFAM" id="SSF51735">
    <property type="entry name" value="NAD(P)-binding Rossmann-fold domains"/>
    <property type="match status" value="1"/>
</dbReference>
<comment type="caution">
    <text evidence="9">The sequence shown here is derived from an EMBL/GenBank/DDBJ whole genome shotgun (WGS) entry which is preliminary data.</text>
</comment>
<dbReference type="GO" id="GO:0003700">
    <property type="term" value="F:DNA-binding transcription factor activity"/>
    <property type="evidence" value="ECO:0007669"/>
    <property type="project" value="UniProtKB-UniRule"/>
</dbReference>
<dbReference type="SMART" id="SM00881">
    <property type="entry name" value="CoA_binding"/>
    <property type="match status" value="1"/>
</dbReference>
<keyword evidence="10" id="KW-1185">Reference proteome</keyword>
<evidence type="ECO:0000256" key="4">
    <source>
        <dbReference type="ARBA" id="ARBA00023027"/>
    </source>
</evidence>
<dbReference type="NCBIfam" id="NF003989">
    <property type="entry name" value="PRK05472.1-3"/>
    <property type="match status" value="1"/>
</dbReference>
<dbReference type="GO" id="GO:0051775">
    <property type="term" value="P:response to redox state"/>
    <property type="evidence" value="ECO:0007669"/>
    <property type="project" value="InterPro"/>
</dbReference>
<comment type="subcellular location">
    <subcellularLocation>
        <location evidence="7">Cytoplasm</location>
    </subcellularLocation>
</comment>
<keyword evidence="6 7" id="KW-0804">Transcription</keyword>
<dbReference type="NCBIfam" id="NF003993">
    <property type="entry name" value="PRK05472.2-2"/>
    <property type="match status" value="1"/>
</dbReference>
<dbReference type="GO" id="GO:0003677">
    <property type="term" value="F:DNA binding"/>
    <property type="evidence" value="ECO:0007669"/>
    <property type="project" value="UniProtKB-UniRule"/>
</dbReference>
<dbReference type="InterPro" id="IPR036390">
    <property type="entry name" value="WH_DNA-bd_sf"/>
</dbReference>
<dbReference type="GO" id="GO:0045892">
    <property type="term" value="P:negative regulation of DNA-templated transcription"/>
    <property type="evidence" value="ECO:0007669"/>
    <property type="project" value="InterPro"/>
</dbReference>
<evidence type="ECO:0000259" key="8">
    <source>
        <dbReference type="SMART" id="SM00881"/>
    </source>
</evidence>
<dbReference type="Gene3D" id="3.40.50.720">
    <property type="entry name" value="NAD(P)-binding Rossmann-like Domain"/>
    <property type="match status" value="1"/>
</dbReference>
<evidence type="ECO:0000256" key="5">
    <source>
        <dbReference type="ARBA" id="ARBA00023125"/>
    </source>
</evidence>
<keyword evidence="1 7" id="KW-0963">Cytoplasm</keyword>
<evidence type="ECO:0000256" key="1">
    <source>
        <dbReference type="ARBA" id="ARBA00022490"/>
    </source>
</evidence>
<dbReference type="Gene3D" id="1.10.10.10">
    <property type="entry name" value="Winged helix-like DNA-binding domain superfamily/Winged helix DNA-binding domain"/>
    <property type="match status" value="1"/>
</dbReference>
<dbReference type="InterPro" id="IPR022876">
    <property type="entry name" value="Tscrpt_rep_Rex"/>
</dbReference>
<dbReference type="NCBIfam" id="NF003994">
    <property type="entry name" value="PRK05472.2-3"/>
    <property type="match status" value="1"/>
</dbReference>
<comment type="similarity">
    <text evidence="7">Belongs to the transcriptional regulatory Rex family.</text>
</comment>
<dbReference type="InterPro" id="IPR036388">
    <property type="entry name" value="WH-like_DNA-bd_sf"/>
</dbReference>
<dbReference type="Pfam" id="PF02629">
    <property type="entry name" value="CoA_binding"/>
    <property type="match status" value="1"/>
</dbReference>
<dbReference type="Proteomes" id="UP000033428">
    <property type="component" value="Unassembled WGS sequence"/>
</dbReference>
<protein>
    <recommendedName>
        <fullName evidence="7">Redox-sensing transcriptional repressor Rex</fullName>
    </recommendedName>
</protein>
<reference evidence="9 10" key="1">
    <citation type="submission" date="2015-02" db="EMBL/GenBank/DDBJ databases">
        <title>Single-cell genomics of uncultivated deep-branching MTB reveals a conserved set of magnetosome genes.</title>
        <authorList>
            <person name="Kolinko S."/>
            <person name="Richter M."/>
            <person name="Glockner F.O."/>
            <person name="Brachmann A."/>
            <person name="Schuler D."/>
        </authorList>
    </citation>
    <scope>NUCLEOTIDE SEQUENCE [LARGE SCALE GENOMIC DNA]</scope>
    <source>
        <strain evidence="9">SKK-01</strain>
    </source>
</reference>
<keyword evidence="3 7" id="KW-0805">Transcription regulation</keyword>
<evidence type="ECO:0000256" key="2">
    <source>
        <dbReference type="ARBA" id="ARBA00022491"/>
    </source>
</evidence>
<accession>A0A0F0CP31</accession>
<organism evidence="9 10">
    <name type="scientific">Candidatus Omnitrophus magneticus</name>
    <dbReference type="NCBI Taxonomy" id="1609969"/>
    <lineage>
        <taxon>Bacteria</taxon>
        <taxon>Pseudomonadati</taxon>
        <taxon>Candidatus Omnitrophota</taxon>
        <taxon>Candidatus Omnitrophus</taxon>
    </lineage>
</organism>
<keyword evidence="4 7" id="KW-0520">NAD</keyword>
<keyword evidence="5 7" id="KW-0238">DNA-binding</keyword>
<evidence type="ECO:0000256" key="3">
    <source>
        <dbReference type="ARBA" id="ARBA00023015"/>
    </source>
</evidence>
<keyword evidence="2 7" id="KW-0678">Repressor</keyword>
<comment type="subunit">
    <text evidence="7">Homodimer.</text>
</comment>
<evidence type="ECO:0000313" key="9">
    <source>
        <dbReference type="EMBL" id="KJJ85032.1"/>
    </source>
</evidence>
<feature type="DNA-binding region" description="H-T-H motif" evidence="7">
    <location>
        <begin position="16"/>
        <end position="55"/>
    </location>
</feature>
<dbReference type="PANTHER" id="PTHR35786">
    <property type="entry name" value="REDOX-SENSING TRANSCRIPTIONAL REPRESSOR REX"/>
    <property type="match status" value="1"/>
</dbReference>
<evidence type="ECO:0000256" key="7">
    <source>
        <dbReference type="HAMAP-Rule" id="MF_01131"/>
    </source>
</evidence>
<dbReference type="InterPro" id="IPR058236">
    <property type="entry name" value="Rex_actinobacterial-type"/>
</dbReference>
<dbReference type="EMBL" id="JYNY01000227">
    <property type="protein sequence ID" value="KJJ85032.1"/>
    <property type="molecule type" value="Genomic_DNA"/>
</dbReference>
<dbReference type="InterPro" id="IPR036291">
    <property type="entry name" value="NAD(P)-bd_dom_sf"/>
</dbReference>
<dbReference type="NCBIfam" id="NF003992">
    <property type="entry name" value="PRK05472.2-1"/>
    <property type="match status" value="1"/>
</dbReference>
<dbReference type="GO" id="GO:0005737">
    <property type="term" value="C:cytoplasm"/>
    <property type="evidence" value="ECO:0007669"/>
    <property type="project" value="UniProtKB-SubCell"/>
</dbReference>
<feature type="binding site" evidence="7">
    <location>
        <begin position="90"/>
        <end position="95"/>
    </location>
    <ligand>
        <name>NAD(+)</name>
        <dbReference type="ChEBI" id="CHEBI:57540"/>
    </ligand>
</feature>
<evidence type="ECO:0000256" key="6">
    <source>
        <dbReference type="ARBA" id="ARBA00023163"/>
    </source>
</evidence>
<dbReference type="NCBIfam" id="NF003995">
    <property type="entry name" value="PRK05472.2-4"/>
    <property type="match status" value="1"/>
</dbReference>
<dbReference type="InterPro" id="IPR003781">
    <property type="entry name" value="CoA-bd"/>
</dbReference>
<gene>
    <name evidence="7" type="primary">rex</name>
    <name evidence="9" type="ORF">OMAG_001106</name>
</gene>
<evidence type="ECO:0000313" key="10">
    <source>
        <dbReference type="Proteomes" id="UP000033428"/>
    </source>
</evidence>